<evidence type="ECO:0000313" key="1">
    <source>
        <dbReference type="Proteomes" id="UP000887579"/>
    </source>
</evidence>
<name>A0AC34FM52_9BILA</name>
<organism evidence="1 2">
    <name type="scientific">Panagrolaimus sp. ES5</name>
    <dbReference type="NCBI Taxonomy" id="591445"/>
    <lineage>
        <taxon>Eukaryota</taxon>
        <taxon>Metazoa</taxon>
        <taxon>Ecdysozoa</taxon>
        <taxon>Nematoda</taxon>
        <taxon>Chromadorea</taxon>
        <taxon>Rhabditida</taxon>
        <taxon>Tylenchina</taxon>
        <taxon>Panagrolaimomorpha</taxon>
        <taxon>Panagrolaimoidea</taxon>
        <taxon>Panagrolaimidae</taxon>
        <taxon>Panagrolaimus</taxon>
    </lineage>
</organism>
<dbReference type="Proteomes" id="UP000887579">
    <property type="component" value="Unplaced"/>
</dbReference>
<protein>
    <submittedName>
        <fullName evidence="2">dAMP1 SANT/Myb-like domain-containing protein</fullName>
    </submittedName>
</protein>
<accession>A0AC34FM52</accession>
<sequence>MFMSDAQDILGFTPKKEEEPTPKAKKVTPGKFGKKPVRKWATEEFDNHAREDGLKLKHWKQVARQQGIYPFAILNKKESIPVFTDEQYNALLTSNEWTKEETIEMLEVASDYFLS</sequence>
<proteinExistence type="predicted"/>
<reference evidence="2" key="1">
    <citation type="submission" date="2022-11" db="UniProtKB">
        <authorList>
            <consortium name="WormBaseParasite"/>
        </authorList>
    </citation>
    <scope>IDENTIFICATION</scope>
</reference>
<evidence type="ECO:0000313" key="2">
    <source>
        <dbReference type="WBParaSite" id="ES5_v2.g18201.t1"/>
    </source>
</evidence>
<dbReference type="WBParaSite" id="ES5_v2.g18201.t1">
    <property type="protein sequence ID" value="ES5_v2.g18201.t1"/>
    <property type="gene ID" value="ES5_v2.g18201"/>
</dbReference>